<reference evidence="11" key="3">
    <citation type="submission" date="2025-09" db="UniProtKB">
        <authorList>
            <consortium name="Ensembl"/>
        </authorList>
    </citation>
    <scope>IDENTIFICATION</scope>
</reference>
<dbReference type="Proteomes" id="UP000694620">
    <property type="component" value="Chromosome 12"/>
</dbReference>
<dbReference type="GO" id="GO:0000981">
    <property type="term" value="F:DNA-binding transcription factor activity, RNA polymerase II-specific"/>
    <property type="evidence" value="ECO:0007669"/>
    <property type="project" value="TreeGrafter"/>
</dbReference>
<feature type="domain" description="C2H2-type" evidence="10">
    <location>
        <begin position="320"/>
        <end position="347"/>
    </location>
</feature>
<dbReference type="Ensembl" id="ENSECRT00000013662.1">
    <property type="protein sequence ID" value="ENSECRP00000013428.1"/>
    <property type="gene ID" value="ENSECRG00000008956.1"/>
</dbReference>
<dbReference type="PROSITE" id="PS00028">
    <property type="entry name" value="ZINC_FINGER_C2H2_1"/>
    <property type="match status" value="8"/>
</dbReference>
<evidence type="ECO:0000256" key="3">
    <source>
        <dbReference type="ARBA" id="ARBA00022737"/>
    </source>
</evidence>
<dbReference type="GO" id="GO:0005634">
    <property type="term" value="C:nucleus"/>
    <property type="evidence" value="ECO:0007669"/>
    <property type="project" value="UniProtKB-SubCell"/>
</dbReference>
<dbReference type="FunFam" id="3.30.160.60:FF:000100">
    <property type="entry name" value="Zinc finger 45-like"/>
    <property type="match status" value="2"/>
</dbReference>
<evidence type="ECO:0000259" key="10">
    <source>
        <dbReference type="PROSITE" id="PS50157"/>
    </source>
</evidence>
<feature type="region of interest" description="Disordered" evidence="9">
    <location>
        <begin position="76"/>
        <end position="105"/>
    </location>
</feature>
<organism evidence="11 12">
    <name type="scientific">Erpetoichthys calabaricus</name>
    <name type="common">Rope fish</name>
    <name type="synonym">Calamoichthys calabaricus</name>
    <dbReference type="NCBI Taxonomy" id="27687"/>
    <lineage>
        <taxon>Eukaryota</taxon>
        <taxon>Metazoa</taxon>
        <taxon>Chordata</taxon>
        <taxon>Craniata</taxon>
        <taxon>Vertebrata</taxon>
        <taxon>Euteleostomi</taxon>
        <taxon>Actinopterygii</taxon>
        <taxon>Polypteriformes</taxon>
        <taxon>Polypteridae</taxon>
        <taxon>Erpetoichthys</taxon>
    </lineage>
</organism>
<evidence type="ECO:0000313" key="11">
    <source>
        <dbReference type="Ensembl" id="ENSECRP00000013428.1"/>
    </source>
</evidence>
<feature type="domain" description="C2H2-type" evidence="10">
    <location>
        <begin position="543"/>
        <end position="570"/>
    </location>
</feature>
<keyword evidence="6" id="KW-0238">DNA-binding</keyword>
<comment type="subcellular location">
    <subcellularLocation>
        <location evidence="1">Nucleus</location>
    </subcellularLocation>
</comment>
<dbReference type="Gene3D" id="3.30.160.60">
    <property type="entry name" value="Classic Zinc Finger"/>
    <property type="match status" value="8"/>
</dbReference>
<feature type="domain" description="C2H2-type" evidence="10">
    <location>
        <begin position="571"/>
        <end position="598"/>
    </location>
</feature>
<keyword evidence="7" id="KW-0539">Nucleus</keyword>
<dbReference type="GO" id="GO:0008270">
    <property type="term" value="F:zinc ion binding"/>
    <property type="evidence" value="ECO:0007669"/>
    <property type="project" value="UniProtKB-KW"/>
</dbReference>
<dbReference type="Pfam" id="PF00096">
    <property type="entry name" value="zf-C2H2"/>
    <property type="match status" value="8"/>
</dbReference>
<dbReference type="PANTHER" id="PTHR24381:SF390">
    <property type="entry name" value="ZINC FINGER PROTEIN 37 HOMOLOG"/>
    <property type="match status" value="1"/>
</dbReference>
<dbReference type="InterPro" id="IPR036236">
    <property type="entry name" value="Znf_C2H2_sf"/>
</dbReference>
<feature type="domain" description="C2H2-type" evidence="10">
    <location>
        <begin position="431"/>
        <end position="458"/>
    </location>
</feature>
<dbReference type="PROSITE" id="PS50157">
    <property type="entry name" value="ZINC_FINGER_C2H2_2"/>
    <property type="match status" value="10"/>
</dbReference>
<feature type="domain" description="C2H2-type" evidence="10">
    <location>
        <begin position="487"/>
        <end position="514"/>
    </location>
</feature>
<dbReference type="PANTHER" id="PTHR24381">
    <property type="entry name" value="ZINC FINGER PROTEIN"/>
    <property type="match status" value="1"/>
</dbReference>
<name>A0A8C4S9J4_ERPCA</name>
<feature type="domain" description="C2H2-type" evidence="10">
    <location>
        <begin position="375"/>
        <end position="402"/>
    </location>
</feature>
<dbReference type="GeneTree" id="ENSGT00940000162287"/>
<feature type="compositionally biased region" description="Basic and acidic residues" evidence="9">
    <location>
        <begin position="76"/>
        <end position="87"/>
    </location>
</feature>
<dbReference type="GO" id="GO:0000977">
    <property type="term" value="F:RNA polymerase II transcription regulatory region sequence-specific DNA binding"/>
    <property type="evidence" value="ECO:0007669"/>
    <property type="project" value="TreeGrafter"/>
</dbReference>
<evidence type="ECO:0000256" key="1">
    <source>
        <dbReference type="ARBA" id="ARBA00004123"/>
    </source>
</evidence>
<evidence type="ECO:0000256" key="4">
    <source>
        <dbReference type="ARBA" id="ARBA00022771"/>
    </source>
</evidence>
<dbReference type="InterPro" id="IPR013087">
    <property type="entry name" value="Znf_C2H2_type"/>
</dbReference>
<gene>
    <name evidence="11" type="primary">LOC114661839</name>
</gene>
<keyword evidence="5" id="KW-0862">Zinc</keyword>
<dbReference type="SUPFAM" id="SSF57667">
    <property type="entry name" value="beta-beta-alpha zinc fingers"/>
    <property type="match status" value="6"/>
</dbReference>
<feature type="domain" description="C2H2-type" evidence="10">
    <location>
        <begin position="515"/>
        <end position="542"/>
    </location>
</feature>
<reference evidence="11" key="2">
    <citation type="submission" date="2025-08" db="UniProtKB">
        <authorList>
            <consortium name="Ensembl"/>
        </authorList>
    </citation>
    <scope>IDENTIFICATION</scope>
</reference>
<feature type="region of interest" description="Disordered" evidence="9">
    <location>
        <begin position="186"/>
        <end position="300"/>
    </location>
</feature>
<feature type="domain" description="C2H2-type" evidence="10">
    <location>
        <begin position="459"/>
        <end position="486"/>
    </location>
</feature>
<evidence type="ECO:0000256" key="2">
    <source>
        <dbReference type="ARBA" id="ARBA00022723"/>
    </source>
</evidence>
<evidence type="ECO:0000256" key="9">
    <source>
        <dbReference type="SAM" id="MobiDB-lite"/>
    </source>
</evidence>
<feature type="compositionally biased region" description="Polar residues" evidence="9">
    <location>
        <begin position="229"/>
        <end position="248"/>
    </location>
</feature>
<feature type="domain" description="C2H2-type" evidence="10">
    <location>
        <begin position="347"/>
        <end position="374"/>
    </location>
</feature>
<keyword evidence="12" id="KW-1185">Reference proteome</keyword>
<accession>A0A8C4S9J4</accession>
<evidence type="ECO:0000256" key="8">
    <source>
        <dbReference type="PROSITE-ProRule" id="PRU00042"/>
    </source>
</evidence>
<protein>
    <submittedName>
        <fullName evidence="11">Oocyte zinc finger protein XlCOF6-like</fullName>
    </submittedName>
</protein>
<feature type="domain" description="C2H2-type" evidence="10">
    <location>
        <begin position="403"/>
        <end position="430"/>
    </location>
</feature>
<keyword evidence="3" id="KW-0677">Repeat</keyword>
<feature type="compositionally biased region" description="Basic and acidic residues" evidence="9">
    <location>
        <begin position="259"/>
        <end position="281"/>
    </location>
</feature>
<evidence type="ECO:0000313" key="12">
    <source>
        <dbReference type="Proteomes" id="UP000694620"/>
    </source>
</evidence>
<evidence type="ECO:0000256" key="6">
    <source>
        <dbReference type="ARBA" id="ARBA00023125"/>
    </source>
</evidence>
<reference evidence="11" key="1">
    <citation type="submission" date="2021-06" db="EMBL/GenBank/DDBJ databases">
        <authorList>
            <consortium name="Wellcome Sanger Institute Data Sharing"/>
        </authorList>
    </citation>
    <scope>NUCLEOTIDE SEQUENCE [LARGE SCALE GENOMIC DNA]</scope>
</reference>
<feature type="compositionally biased region" description="Basic and acidic residues" evidence="9">
    <location>
        <begin position="288"/>
        <end position="299"/>
    </location>
</feature>
<keyword evidence="4 8" id="KW-0863">Zinc-finger</keyword>
<proteinExistence type="predicted"/>
<evidence type="ECO:0000256" key="7">
    <source>
        <dbReference type="ARBA" id="ARBA00023242"/>
    </source>
</evidence>
<evidence type="ECO:0000256" key="5">
    <source>
        <dbReference type="ARBA" id="ARBA00022833"/>
    </source>
</evidence>
<sequence length="613" mass="69515">MDGGDSFAAFRQEYVSLKASVQAVLGELTDFVDRYVAGFQLEINTKSKEIECLKLQLRISECELKGLKEYQKTVEKSAKPGELRGEEAMPTSSNSDPGLPTQPEFGANEKLEEALREPFHSEKLFLEVHVIPNGWEPGDTHDGLPPNPETFHTEMPDDTWSLTLEDDQDLHICDEAGETANQFEDQENKVGSDLPLPENSTSQCAEAAHQAKVDDEYTSPLTAKPASSLVENNQPNPLAESVSKSMQGPQKRKQSKVSIKRDRSQKKKGDSPTKCRTKDSDSTTPQKVKKESTDTDYGKPFKNLRALHKQQKVHSDQHMYSCNKCDSTFNQKLELKMHQATHANKPLTCEECAETFDSSVTLNVHKKVHNVKKPGPCQQCGVFFKSAAMLRKHLRTHCKARPHGCQQCMKRFPYASDLKRHMLIHSRKKPFSCPHCDLPFTRLSHFQRHKKVNASGKSCVCSKCGKSFSQRCLLLKHQQTHLDTTPCKCSQCREQFSSAGALEKHLKTHLKQKEHRCLDCGQTFTRSELLQKHLKTHKEKQRHACPQCDKHFSSKADLKNHQKLHEQEQLHRCGECGRSFSRLSSFKKHFKIVSGEKPQRCSGTEPFWVLVDA</sequence>
<keyword evidence="2" id="KW-0479">Metal-binding</keyword>
<dbReference type="AlphaFoldDB" id="A0A8C4S9J4"/>
<dbReference type="Pfam" id="PF13912">
    <property type="entry name" value="zf-C2H2_6"/>
    <property type="match status" value="1"/>
</dbReference>
<dbReference type="SMART" id="SM00355">
    <property type="entry name" value="ZnF_C2H2"/>
    <property type="match status" value="10"/>
</dbReference>